<dbReference type="EMBL" id="GBXM01005452">
    <property type="protein sequence ID" value="JAI03126.1"/>
    <property type="molecule type" value="Transcribed_RNA"/>
</dbReference>
<sequence>MFHFQTDNIMLL</sequence>
<reference evidence="1" key="2">
    <citation type="journal article" date="2015" name="Fish Shellfish Immunol.">
        <title>Early steps in the European eel (Anguilla anguilla)-Vibrio vulnificus interaction in the gills: Role of the RtxA13 toxin.</title>
        <authorList>
            <person name="Callol A."/>
            <person name="Pajuelo D."/>
            <person name="Ebbesson L."/>
            <person name="Teles M."/>
            <person name="MacKenzie S."/>
            <person name="Amaro C."/>
        </authorList>
    </citation>
    <scope>NUCLEOTIDE SEQUENCE</scope>
</reference>
<name>A0A0E9XMQ5_ANGAN</name>
<reference evidence="1" key="1">
    <citation type="submission" date="2014-11" db="EMBL/GenBank/DDBJ databases">
        <authorList>
            <person name="Amaro Gonzalez C."/>
        </authorList>
    </citation>
    <scope>NUCLEOTIDE SEQUENCE</scope>
</reference>
<evidence type="ECO:0000313" key="1">
    <source>
        <dbReference type="EMBL" id="JAI03126.1"/>
    </source>
</evidence>
<proteinExistence type="predicted"/>
<accession>A0A0E9XMQ5</accession>
<organism evidence="1">
    <name type="scientific">Anguilla anguilla</name>
    <name type="common">European freshwater eel</name>
    <name type="synonym">Muraena anguilla</name>
    <dbReference type="NCBI Taxonomy" id="7936"/>
    <lineage>
        <taxon>Eukaryota</taxon>
        <taxon>Metazoa</taxon>
        <taxon>Chordata</taxon>
        <taxon>Craniata</taxon>
        <taxon>Vertebrata</taxon>
        <taxon>Euteleostomi</taxon>
        <taxon>Actinopterygii</taxon>
        <taxon>Neopterygii</taxon>
        <taxon>Teleostei</taxon>
        <taxon>Anguilliformes</taxon>
        <taxon>Anguillidae</taxon>
        <taxon>Anguilla</taxon>
    </lineage>
</organism>
<protein>
    <submittedName>
        <fullName evidence="1">Uncharacterized protein</fullName>
    </submittedName>
</protein>